<dbReference type="PROSITE" id="PS52035">
    <property type="entry name" value="PEPTIDASE_M14"/>
    <property type="match status" value="1"/>
</dbReference>
<feature type="chain" id="PRO_5016592102" description="Peptidase M14 domain-containing protein" evidence="9">
    <location>
        <begin position="27"/>
        <end position="1075"/>
    </location>
</feature>
<dbReference type="RefSeq" id="WP_114375015.1">
    <property type="nucleotide sequence ID" value="NZ_CP031092.1"/>
</dbReference>
<dbReference type="InterPro" id="IPR000834">
    <property type="entry name" value="Peptidase_M14"/>
</dbReference>
<evidence type="ECO:0000256" key="1">
    <source>
        <dbReference type="ARBA" id="ARBA00001947"/>
    </source>
</evidence>
<evidence type="ECO:0000256" key="9">
    <source>
        <dbReference type="SAM" id="SignalP"/>
    </source>
</evidence>
<keyword evidence="4" id="KW-0378">Hydrolase</keyword>
<dbReference type="InterPro" id="IPR054470">
    <property type="entry name" value="FIMAH_dom"/>
</dbReference>
<dbReference type="Gene3D" id="1.20.1270.70">
    <property type="entry name" value="Designed single chain three-helix bundle"/>
    <property type="match status" value="2"/>
</dbReference>
<evidence type="ECO:0000256" key="2">
    <source>
        <dbReference type="ARBA" id="ARBA00005988"/>
    </source>
</evidence>
<dbReference type="SUPFAM" id="SSF53187">
    <property type="entry name" value="Zn-dependent exopeptidases"/>
    <property type="match status" value="1"/>
</dbReference>
<dbReference type="GO" id="GO:0005615">
    <property type="term" value="C:extracellular space"/>
    <property type="evidence" value="ECO:0007669"/>
    <property type="project" value="TreeGrafter"/>
</dbReference>
<dbReference type="GO" id="GO:0008270">
    <property type="term" value="F:zinc ion binding"/>
    <property type="evidence" value="ECO:0007669"/>
    <property type="project" value="InterPro"/>
</dbReference>
<dbReference type="Pfam" id="PF07554">
    <property type="entry name" value="FIVAR"/>
    <property type="match status" value="2"/>
</dbReference>
<dbReference type="AlphaFoldDB" id="A0A345C283"/>
<evidence type="ECO:0000256" key="3">
    <source>
        <dbReference type="ARBA" id="ARBA00022670"/>
    </source>
</evidence>
<feature type="signal peptide" evidence="9">
    <location>
        <begin position="1"/>
        <end position="26"/>
    </location>
</feature>
<comment type="similarity">
    <text evidence="2 7">Belongs to the peptidase M14 family.</text>
</comment>
<feature type="active site" description="Proton donor/acceptor" evidence="7">
    <location>
        <position position="282"/>
    </location>
</feature>
<dbReference type="GO" id="GO:0006508">
    <property type="term" value="P:proteolysis"/>
    <property type="evidence" value="ECO:0007669"/>
    <property type="project" value="UniProtKB-KW"/>
</dbReference>
<sequence>MKYRKTMPMALLFAVLLIGSPMAGMAGEDNENVEESPTTGFEDSDGEEWTSHEDELAFLEEVAEQSERMTYSEIGTSVEDRPLHLVQVGDPAPPADEEDIAEDRNMLVIGSQHGNEPAGREMALQMLRDLAFTDDEELEGQLNDATIMFIPTANPDGREDNTRTNAQDIDINRDHLNLITPEIQTVAEVLEQYNPDITVDAHERPSATGDPDMEMLWPRNLNVDEDLRDLNQEMVEEYLFPDVEDAGFSTGLYGTPGGAGGGDERISRNVLGLRHGLGLLTETAGEQDPQYRVDAQVETVESVLNFYNERMDDIATEVDEAPDRRATDGEEQSEPFYLDGADNWESTEMLDPHPCGYLLHSSQVDEISDLVERFSLETENVSEDGVFVTMAQPMMTVVPFLLDERATYNEVNGLALDDCTDPGSVEPPEPLEPAQYETDFSEYEVGDPPTDWSSLWRNSRWTVLDEPSRLEHHVSSGGQRTMLAWDEVDDVHGDVEVSGLVRAIDSGDTLFQLHLHGSEKEDAENSYYIDLRSDDQVRINRNLDGTFSTLETADVPFTVEDYAWYQVVLQREDETLRGKVWPYGEEKPDEWQVTVEDPAHNQGQVGMGHLNTNVINEWAFIGVGTGDESAPIAADDLLPDVDTTVLQDRVDDIRAEELNEDDFTESSWQDLQHALAQADEVLGDPDVTQNEVNQILGDLNEAYKGLQTLPASYETDFSEGQVGGPPAGWSSLWQGSAWTLLDEPSRLEHVVVGDGRRAITWNEVDKVHGDVEVSGLVRATESGDTLFQLHLHGSEEGDVENSYYIDLRSDDEIRINRNLDGTFSVLETADVPFTVEEDTWYEVALQREDDNLRAKAWPHGEEEPEDWQVTVDDSSHSYGGAGLGHVTTGMVNEWAFFSVGTGDEEAPRAPGDLLDPEVDETELQNRVNKIYEEDLNEEDYTDESWQDLQDALAHAEDVLDDPGASQDEVDGALDDLNHARDGLEAITPISAADIEAVVEDLASDGEIADDEAMRALTVHLTSVHHYEDQGEAEKVVQHMEGFHDLLDQQQENALISERAFDILSAQADELVQEWQ</sequence>
<keyword evidence="3" id="KW-0645">Protease</keyword>
<name>A0A345C283_9BACI</name>
<keyword evidence="5" id="KW-0862">Zinc</keyword>
<dbReference type="Gene3D" id="3.40.630.10">
    <property type="entry name" value="Zn peptidases"/>
    <property type="match status" value="1"/>
</dbReference>
<dbReference type="Pfam" id="PF22888">
    <property type="entry name" value="FIMAH"/>
    <property type="match status" value="1"/>
</dbReference>
<dbReference type="Proteomes" id="UP000252100">
    <property type="component" value="Chromosome"/>
</dbReference>
<keyword evidence="9" id="KW-0732">Signal</keyword>
<evidence type="ECO:0000259" key="10">
    <source>
        <dbReference type="PROSITE" id="PS52035"/>
    </source>
</evidence>
<dbReference type="Pfam" id="PF00246">
    <property type="entry name" value="Peptidase_M14"/>
    <property type="match status" value="1"/>
</dbReference>
<evidence type="ECO:0000256" key="5">
    <source>
        <dbReference type="ARBA" id="ARBA00022833"/>
    </source>
</evidence>
<evidence type="ECO:0000256" key="7">
    <source>
        <dbReference type="PROSITE-ProRule" id="PRU01379"/>
    </source>
</evidence>
<dbReference type="KEGG" id="rue:DT065_15765"/>
<evidence type="ECO:0000256" key="6">
    <source>
        <dbReference type="ARBA" id="ARBA00023049"/>
    </source>
</evidence>
<protein>
    <recommendedName>
        <fullName evidence="10">Peptidase M14 domain-containing protein</fullName>
    </recommendedName>
</protein>
<evidence type="ECO:0000256" key="4">
    <source>
        <dbReference type="ARBA" id="ARBA00022801"/>
    </source>
</evidence>
<evidence type="ECO:0000313" key="12">
    <source>
        <dbReference type="Proteomes" id="UP000252100"/>
    </source>
</evidence>
<proteinExistence type="inferred from homology"/>
<reference evidence="11 12" key="1">
    <citation type="journal article" date="2018" name="J. Microbiol.">
        <title>Salicibibacter kimchii gen. nov., sp. nov., a moderately halophilic and alkalitolerant bacterium in the family Bacillaceae, isolated from kimchi.</title>
        <authorList>
            <person name="Jang J.Y."/>
            <person name="Oh Y.J."/>
            <person name="Lim S.K."/>
            <person name="Park H.K."/>
            <person name="Lee C."/>
            <person name="Kim J.Y."/>
            <person name="Lee M.A."/>
            <person name="Choi H.J."/>
        </authorList>
    </citation>
    <scope>NUCLEOTIDE SEQUENCE [LARGE SCALE GENOMIC DNA]</scope>
    <source>
        <strain evidence="11 12">NKC1-1</strain>
    </source>
</reference>
<evidence type="ECO:0000313" key="11">
    <source>
        <dbReference type="EMBL" id="AXF57314.1"/>
    </source>
</evidence>
<accession>A0A345C283</accession>
<dbReference type="SMART" id="SM00631">
    <property type="entry name" value="Zn_pept"/>
    <property type="match status" value="1"/>
</dbReference>
<dbReference type="EMBL" id="CP031092">
    <property type="protein sequence ID" value="AXF57314.1"/>
    <property type="molecule type" value="Genomic_DNA"/>
</dbReference>
<comment type="cofactor">
    <cofactor evidence="1">
        <name>Zn(2+)</name>
        <dbReference type="ChEBI" id="CHEBI:29105"/>
    </cofactor>
</comment>
<feature type="region of interest" description="Disordered" evidence="8">
    <location>
        <begin position="26"/>
        <end position="52"/>
    </location>
</feature>
<dbReference type="PANTHER" id="PTHR11705">
    <property type="entry name" value="PROTEASE FAMILY M14 CARBOXYPEPTIDASE A,B"/>
    <property type="match status" value="1"/>
</dbReference>
<feature type="domain" description="Peptidase M14" evidence="10">
    <location>
        <begin position="48"/>
        <end position="307"/>
    </location>
</feature>
<keyword evidence="12" id="KW-1185">Reference proteome</keyword>
<gene>
    <name evidence="11" type="ORF">DT065_15765</name>
</gene>
<evidence type="ECO:0000256" key="8">
    <source>
        <dbReference type="SAM" id="MobiDB-lite"/>
    </source>
</evidence>
<dbReference type="PANTHER" id="PTHR11705:SF143">
    <property type="entry name" value="SLL0236 PROTEIN"/>
    <property type="match status" value="1"/>
</dbReference>
<keyword evidence="6" id="KW-0482">Metalloprotease</keyword>
<dbReference type="GO" id="GO:0004181">
    <property type="term" value="F:metallocarboxypeptidase activity"/>
    <property type="evidence" value="ECO:0007669"/>
    <property type="project" value="InterPro"/>
</dbReference>
<dbReference type="Gene3D" id="2.60.120.560">
    <property type="entry name" value="Exo-inulinase, domain 1"/>
    <property type="match status" value="2"/>
</dbReference>
<dbReference type="OrthoDB" id="9758209at2"/>
<organism evidence="11 12">
    <name type="scientific">Salicibibacter kimchii</name>
    <dbReference type="NCBI Taxonomy" id="2099786"/>
    <lineage>
        <taxon>Bacteria</taxon>
        <taxon>Bacillati</taxon>
        <taxon>Bacillota</taxon>
        <taxon>Bacilli</taxon>
        <taxon>Bacillales</taxon>
        <taxon>Bacillaceae</taxon>
        <taxon>Salicibibacter</taxon>
    </lineage>
</organism>